<keyword evidence="3" id="KW-1185">Reference proteome</keyword>
<name>A0ABD1G0B3_SALDI</name>
<dbReference type="InterPro" id="IPR029033">
    <property type="entry name" value="His_PPase_superfam"/>
</dbReference>
<evidence type="ECO:0000313" key="2">
    <source>
        <dbReference type="EMBL" id="KAL1537540.1"/>
    </source>
</evidence>
<dbReference type="SMART" id="SM00855">
    <property type="entry name" value="PGAM"/>
    <property type="match status" value="1"/>
</dbReference>
<evidence type="ECO:0000313" key="3">
    <source>
        <dbReference type="Proteomes" id="UP001567538"/>
    </source>
</evidence>
<dbReference type="Pfam" id="PF00300">
    <property type="entry name" value="His_Phos_1"/>
    <property type="match status" value="1"/>
</dbReference>
<dbReference type="Proteomes" id="UP001567538">
    <property type="component" value="Unassembled WGS sequence"/>
</dbReference>
<sequence>MADKSPKNRWLPKRIVLLRHGETSDDSGGGDGISPSHSTPLSRRGAEQAKRAGALIRDLLDQSCPSWKIYVYVSPFECTRSTLREMGCAFPASRLIGVREECRVREQDFGNFQDPQKIRHLKEVRDKFGRFFFRFPEGESGADVYDRVSSFLESMWRDIDMQRFPHGGDDSELNLIIVSHGLAIRIFLMRWFRWTVEQFERLKSPKDCEFRVMQLGEGGEYSLAVHHDEGRLRAWGLSADMVAEQKLRAGSRSHQEAAAGEEEEVLWYRTFFGAADGDEDTSATRGGAGEG</sequence>
<dbReference type="InterPro" id="IPR052765">
    <property type="entry name" value="PGM-Related"/>
</dbReference>
<dbReference type="InterPro" id="IPR013078">
    <property type="entry name" value="His_Pase_superF_clade-1"/>
</dbReference>
<evidence type="ECO:0000256" key="1">
    <source>
        <dbReference type="SAM" id="MobiDB-lite"/>
    </source>
</evidence>
<protein>
    <submittedName>
        <fullName evidence="2">Phosphoglycerate mutase-like protein AT74</fullName>
    </submittedName>
</protein>
<dbReference type="AlphaFoldDB" id="A0ABD1G0B3"/>
<feature type="region of interest" description="Disordered" evidence="1">
    <location>
        <begin position="21"/>
        <end position="47"/>
    </location>
</feature>
<dbReference type="Gene3D" id="3.40.50.1240">
    <property type="entry name" value="Phosphoglycerate mutase-like"/>
    <property type="match status" value="1"/>
</dbReference>
<organism evidence="2 3">
    <name type="scientific">Salvia divinorum</name>
    <name type="common">Maria pastora</name>
    <name type="synonym">Diviner's sage</name>
    <dbReference type="NCBI Taxonomy" id="28513"/>
    <lineage>
        <taxon>Eukaryota</taxon>
        <taxon>Viridiplantae</taxon>
        <taxon>Streptophyta</taxon>
        <taxon>Embryophyta</taxon>
        <taxon>Tracheophyta</taxon>
        <taxon>Spermatophyta</taxon>
        <taxon>Magnoliopsida</taxon>
        <taxon>eudicotyledons</taxon>
        <taxon>Gunneridae</taxon>
        <taxon>Pentapetalae</taxon>
        <taxon>asterids</taxon>
        <taxon>lamiids</taxon>
        <taxon>Lamiales</taxon>
        <taxon>Lamiaceae</taxon>
        <taxon>Nepetoideae</taxon>
        <taxon>Mentheae</taxon>
        <taxon>Salviinae</taxon>
        <taxon>Salvia</taxon>
        <taxon>Salvia subgen. Calosphace</taxon>
    </lineage>
</organism>
<comment type="caution">
    <text evidence="2">The sequence shown here is derived from an EMBL/GenBank/DDBJ whole genome shotgun (WGS) entry which is preliminary data.</text>
</comment>
<dbReference type="EMBL" id="JBEAFC010000011">
    <property type="protein sequence ID" value="KAL1537540.1"/>
    <property type="molecule type" value="Genomic_DNA"/>
</dbReference>
<reference evidence="2 3" key="1">
    <citation type="submission" date="2024-06" db="EMBL/GenBank/DDBJ databases">
        <title>A chromosome level genome sequence of Diviner's sage (Salvia divinorum).</title>
        <authorList>
            <person name="Ford S.A."/>
            <person name="Ro D.-K."/>
            <person name="Ness R.W."/>
            <person name="Phillips M.A."/>
        </authorList>
    </citation>
    <scope>NUCLEOTIDE SEQUENCE [LARGE SCALE GENOMIC DNA]</scope>
    <source>
        <strain evidence="2">SAF-2024a</strain>
        <tissue evidence="2">Leaf</tissue>
    </source>
</reference>
<accession>A0ABD1G0B3</accession>
<dbReference type="CDD" id="cd07067">
    <property type="entry name" value="HP_PGM_like"/>
    <property type="match status" value="1"/>
</dbReference>
<dbReference type="PANTHER" id="PTHR46192">
    <property type="entry name" value="BROAD-RANGE ACID PHOSPHATASE DET1"/>
    <property type="match status" value="1"/>
</dbReference>
<dbReference type="SUPFAM" id="SSF53254">
    <property type="entry name" value="Phosphoglycerate mutase-like"/>
    <property type="match status" value="1"/>
</dbReference>
<gene>
    <name evidence="2" type="ORF">AAHA92_30042</name>
</gene>
<proteinExistence type="predicted"/>